<dbReference type="GO" id="GO:0003735">
    <property type="term" value="F:structural constituent of ribosome"/>
    <property type="evidence" value="ECO:0007669"/>
    <property type="project" value="InterPro"/>
</dbReference>
<evidence type="ECO:0000256" key="7">
    <source>
        <dbReference type="SAM" id="MobiDB-lite"/>
    </source>
</evidence>
<comment type="caution">
    <text evidence="8">The sequence shown here is derived from an EMBL/GenBank/DDBJ whole genome shotgun (WGS) entry which is preliminary data.</text>
</comment>
<dbReference type="Gene3D" id="3.90.1030.10">
    <property type="entry name" value="Ribosomal protein L17"/>
    <property type="match status" value="1"/>
</dbReference>
<dbReference type="Pfam" id="PF01196">
    <property type="entry name" value="Ribosomal_L17"/>
    <property type="match status" value="1"/>
</dbReference>
<dbReference type="InterPro" id="IPR000456">
    <property type="entry name" value="Ribosomal_bL17"/>
</dbReference>
<dbReference type="AlphaFoldDB" id="A0A1F5N0T0"/>
<protein>
    <recommendedName>
        <fullName evidence="4 6">50S ribosomal protein L17</fullName>
    </recommendedName>
</protein>
<evidence type="ECO:0000313" key="8">
    <source>
        <dbReference type="EMBL" id="OGE71192.1"/>
    </source>
</evidence>
<reference evidence="8 9" key="1">
    <citation type="journal article" date="2016" name="Nat. Commun.">
        <title>Thousands of microbial genomes shed light on interconnected biogeochemical processes in an aquifer system.</title>
        <authorList>
            <person name="Anantharaman K."/>
            <person name="Brown C.T."/>
            <person name="Hug L.A."/>
            <person name="Sharon I."/>
            <person name="Castelle C.J."/>
            <person name="Probst A.J."/>
            <person name="Thomas B.C."/>
            <person name="Singh A."/>
            <person name="Wilkins M.J."/>
            <person name="Karaoz U."/>
            <person name="Brodie E.L."/>
            <person name="Williams K.H."/>
            <person name="Hubbard S.S."/>
            <person name="Banfield J.F."/>
        </authorList>
    </citation>
    <scope>NUCLEOTIDE SEQUENCE [LARGE SCALE GENOMIC DNA]</scope>
</reference>
<dbReference type="PANTHER" id="PTHR14413:SF16">
    <property type="entry name" value="LARGE RIBOSOMAL SUBUNIT PROTEIN BL17M"/>
    <property type="match status" value="1"/>
</dbReference>
<feature type="region of interest" description="Disordered" evidence="7">
    <location>
        <begin position="122"/>
        <end position="145"/>
    </location>
</feature>
<dbReference type="GO" id="GO:0022625">
    <property type="term" value="C:cytosolic large ribosomal subunit"/>
    <property type="evidence" value="ECO:0007669"/>
    <property type="project" value="TreeGrafter"/>
</dbReference>
<accession>A0A1F5N0T0</accession>
<name>A0A1F5N0T0_9BACT</name>
<evidence type="ECO:0000256" key="4">
    <source>
        <dbReference type="ARBA" id="ARBA00035494"/>
    </source>
</evidence>
<evidence type="ECO:0000256" key="5">
    <source>
        <dbReference type="RuleBase" id="RU000660"/>
    </source>
</evidence>
<dbReference type="GO" id="GO:0006412">
    <property type="term" value="P:translation"/>
    <property type="evidence" value="ECO:0007669"/>
    <property type="project" value="InterPro"/>
</dbReference>
<evidence type="ECO:0000256" key="3">
    <source>
        <dbReference type="ARBA" id="ARBA00023274"/>
    </source>
</evidence>
<dbReference type="Proteomes" id="UP000177135">
    <property type="component" value="Unassembled WGS sequence"/>
</dbReference>
<gene>
    <name evidence="8" type="ORF">A2617_03710</name>
</gene>
<evidence type="ECO:0000313" key="9">
    <source>
        <dbReference type="Proteomes" id="UP000177135"/>
    </source>
</evidence>
<dbReference type="EMBL" id="MFEC01000017">
    <property type="protein sequence ID" value="OGE71192.1"/>
    <property type="molecule type" value="Genomic_DNA"/>
</dbReference>
<evidence type="ECO:0000256" key="6">
    <source>
        <dbReference type="RuleBase" id="RU000661"/>
    </source>
</evidence>
<dbReference type="NCBIfam" id="TIGR00059">
    <property type="entry name" value="L17"/>
    <property type="match status" value="1"/>
</dbReference>
<proteinExistence type="inferred from homology"/>
<sequence>MKHNVYGKHLGRNKNQRQALFRGLVRSLFLQESITTTEAKAAAIKGLVDKLIAKARNGSNASKNVIFSALPQKEVSDKLLKSIAPRYGTRVSGFTNSVKLGIRHGDGAMMVKMSLMEGDKEVQSQEIKKQIKSSKIRKERLAPKR</sequence>
<dbReference type="PANTHER" id="PTHR14413">
    <property type="entry name" value="RIBOSOMAL PROTEIN L17"/>
    <property type="match status" value="1"/>
</dbReference>
<dbReference type="SUPFAM" id="SSF64263">
    <property type="entry name" value="Prokaryotic ribosomal protein L17"/>
    <property type="match status" value="1"/>
</dbReference>
<comment type="similarity">
    <text evidence="1 5">Belongs to the bacterial ribosomal protein bL17 family.</text>
</comment>
<evidence type="ECO:0000256" key="1">
    <source>
        <dbReference type="ARBA" id="ARBA00008777"/>
    </source>
</evidence>
<keyword evidence="3 5" id="KW-0687">Ribonucleoprotein</keyword>
<keyword evidence="2 5" id="KW-0689">Ribosomal protein</keyword>
<organism evidence="8 9">
    <name type="scientific">Candidatus Daviesbacteria bacterium RIFOXYD1_FULL_41_10</name>
    <dbReference type="NCBI Taxonomy" id="1797801"/>
    <lineage>
        <taxon>Bacteria</taxon>
        <taxon>Candidatus Daviesiibacteriota</taxon>
    </lineage>
</organism>
<dbReference type="InterPro" id="IPR036373">
    <property type="entry name" value="Ribosomal_bL17_sf"/>
</dbReference>
<evidence type="ECO:0000256" key="2">
    <source>
        <dbReference type="ARBA" id="ARBA00022980"/>
    </source>
</evidence>